<organism evidence="2 3">
    <name type="scientific">Halococcus salifodinae DSM 8989</name>
    <dbReference type="NCBI Taxonomy" id="1227456"/>
    <lineage>
        <taxon>Archaea</taxon>
        <taxon>Methanobacteriati</taxon>
        <taxon>Methanobacteriota</taxon>
        <taxon>Stenosarchaea group</taxon>
        <taxon>Halobacteria</taxon>
        <taxon>Halobacteriales</taxon>
        <taxon>Halococcaceae</taxon>
        <taxon>Halococcus</taxon>
    </lineage>
</organism>
<keyword evidence="3" id="KW-1185">Reference proteome</keyword>
<dbReference type="AlphaFoldDB" id="M0NCT7"/>
<keyword evidence="1" id="KW-0472">Membrane</keyword>
<proteinExistence type="predicted"/>
<sequence length="195" mass="20836">MNPKPYVVTEVLQLTDVVRKSVVTIVPSAGFLLLIFTFGFIGSENALFGFEMNIGGVIADPFVLLVVGGMVYGLFRRVRPDTLIAIRSEGVAVRSVNVPWSSIEQVVVIQPEPSAYEIDGPEVGLRLTPDAPLPDGLSSLVTDPSTSADIPSGLRTGLDGQPLDIERLVETVQTYAPSTVSVSELHGKAEQTLTT</sequence>
<evidence type="ECO:0008006" key="4">
    <source>
        <dbReference type="Google" id="ProtNLM"/>
    </source>
</evidence>
<reference evidence="2 3" key="1">
    <citation type="journal article" date="2014" name="PLoS Genet.">
        <title>Phylogenetically driven sequencing of extremely halophilic archaea reveals strategies for static and dynamic osmo-response.</title>
        <authorList>
            <person name="Becker E.A."/>
            <person name="Seitzer P.M."/>
            <person name="Tritt A."/>
            <person name="Larsen D."/>
            <person name="Krusor M."/>
            <person name="Yao A.I."/>
            <person name="Wu D."/>
            <person name="Madern D."/>
            <person name="Eisen J.A."/>
            <person name="Darling A.E."/>
            <person name="Facciotti M.T."/>
        </authorList>
    </citation>
    <scope>NUCLEOTIDE SEQUENCE [LARGE SCALE GENOMIC DNA]</scope>
    <source>
        <strain evidence="2 3">DSM 8989</strain>
    </source>
</reference>
<evidence type="ECO:0000256" key="1">
    <source>
        <dbReference type="SAM" id="Phobius"/>
    </source>
</evidence>
<dbReference type="STRING" id="1227456.C450_05455"/>
<dbReference type="Proteomes" id="UP000011625">
    <property type="component" value="Unassembled WGS sequence"/>
</dbReference>
<protein>
    <recommendedName>
        <fullName evidence="4">PH domain-containing protein</fullName>
    </recommendedName>
</protein>
<keyword evidence="1" id="KW-0812">Transmembrane</keyword>
<evidence type="ECO:0000313" key="3">
    <source>
        <dbReference type="Proteomes" id="UP000011625"/>
    </source>
</evidence>
<evidence type="ECO:0000313" key="2">
    <source>
        <dbReference type="EMBL" id="EMA54480.1"/>
    </source>
</evidence>
<comment type="caution">
    <text evidence="2">The sequence shown here is derived from an EMBL/GenBank/DDBJ whole genome shotgun (WGS) entry which is preliminary data.</text>
</comment>
<accession>M0NCT7</accession>
<feature type="transmembrane region" description="Helical" evidence="1">
    <location>
        <begin position="21"/>
        <end position="42"/>
    </location>
</feature>
<name>M0NCT7_9EURY</name>
<gene>
    <name evidence="2" type="ORF">C450_05455</name>
</gene>
<dbReference type="EMBL" id="AOME01000027">
    <property type="protein sequence ID" value="EMA54480.1"/>
    <property type="molecule type" value="Genomic_DNA"/>
</dbReference>
<keyword evidence="1" id="KW-1133">Transmembrane helix</keyword>
<feature type="transmembrane region" description="Helical" evidence="1">
    <location>
        <begin position="54"/>
        <end position="75"/>
    </location>
</feature>
<dbReference type="RefSeq" id="WP_005041031.1">
    <property type="nucleotide sequence ID" value="NZ_AOME01000027.1"/>
</dbReference>
<dbReference type="OrthoDB" id="386531at2157"/>